<feature type="chain" id="PRO_5046411552" evidence="2">
    <location>
        <begin position="26"/>
        <end position="728"/>
    </location>
</feature>
<evidence type="ECO:0000259" key="3">
    <source>
        <dbReference type="Pfam" id="PF20146"/>
    </source>
</evidence>
<feature type="transmembrane region" description="Helical" evidence="1">
    <location>
        <begin position="656"/>
        <end position="681"/>
    </location>
</feature>
<dbReference type="Proteomes" id="UP001652620">
    <property type="component" value="Chromosome 4"/>
</dbReference>
<feature type="transmembrane region" description="Helical" evidence="1">
    <location>
        <begin position="617"/>
        <end position="636"/>
    </location>
</feature>
<gene>
    <name evidence="5" type="primary">LOC115065876</name>
</gene>
<evidence type="ECO:0000313" key="5">
    <source>
        <dbReference type="RefSeq" id="XP_049310315.1"/>
    </source>
</evidence>
<dbReference type="PANTHER" id="PTHR11161">
    <property type="entry name" value="O-ACYLTRANSFERASE"/>
    <property type="match status" value="1"/>
</dbReference>
<keyword evidence="2" id="KW-0732">Signal</keyword>
<keyword evidence="1" id="KW-1133">Transmembrane helix</keyword>
<evidence type="ECO:0000256" key="1">
    <source>
        <dbReference type="SAM" id="Phobius"/>
    </source>
</evidence>
<dbReference type="PANTHER" id="PTHR11161:SF0">
    <property type="entry name" value="O-ACYLTRANSFERASE LIKE PROTEIN"/>
    <property type="match status" value="1"/>
</dbReference>
<dbReference type="GeneID" id="115065876"/>
<protein>
    <submittedName>
        <fullName evidence="5">Uncharacterized protein LOC115065876</fullName>
    </submittedName>
</protein>
<dbReference type="Pfam" id="PF20146">
    <property type="entry name" value="NRF"/>
    <property type="match status" value="1"/>
</dbReference>
<evidence type="ECO:0000256" key="2">
    <source>
        <dbReference type="SAM" id="SignalP"/>
    </source>
</evidence>
<feature type="transmembrane region" description="Helical" evidence="1">
    <location>
        <begin position="499"/>
        <end position="519"/>
    </location>
</feature>
<feature type="domain" description="Nose resistant-to-fluoxetine protein N-terminal" evidence="3">
    <location>
        <begin position="60"/>
        <end position="177"/>
    </location>
</feature>
<feature type="transmembrane region" description="Helical" evidence="1">
    <location>
        <begin position="577"/>
        <end position="596"/>
    </location>
</feature>
<dbReference type="InterPro" id="IPR052728">
    <property type="entry name" value="O2_lipid_transport_reg"/>
</dbReference>
<proteinExistence type="predicted"/>
<reference evidence="5" key="1">
    <citation type="submission" date="2025-08" db="UniProtKB">
        <authorList>
            <consortium name="RefSeq"/>
        </authorList>
    </citation>
    <scope>IDENTIFICATION</scope>
    <source>
        <tissue evidence="5">Adult</tissue>
    </source>
</reference>
<name>A0ABM3JM60_BACDO</name>
<feature type="transmembrane region" description="Helical" evidence="1">
    <location>
        <begin position="473"/>
        <end position="493"/>
    </location>
</feature>
<dbReference type="RefSeq" id="XP_049310315.1">
    <property type="nucleotide sequence ID" value="XM_049454358.1"/>
</dbReference>
<feature type="transmembrane region" description="Helical" evidence="1">
    <location>
        <begin position="212"/>
        <end position="231"/>
    </location>
</feature>
<keyword evidence="4" id="KW-1185">Reference proteome</keyword>
<feature type="transmembrane region" description="Helical" evidence="1">
    <location>
        <begin position="693"/>
        <end position="714"/>
    </location>
</feature>
<keyword evidence="1" id="KW-0472">Membrane</keyword>
<accession>A0ABM3JM60</accession>
<keyword evidence="1" id="KW-0812">Transmembrane</keyword>
<evidence type="ECO:0000313" key="4">
    <source>
        <dbReference type="Proteomes" id="UP001652620"/>
    </source>
</evidence>
<feature type="signal peptide" evidence="2">
    <location>
        <begin position="1"/>
        <end position="25"/>
    </location>
</feature>
<sequence length="728" mass="83091">MKWSASVGVCSCLLLLMCETGHVSATVVTSVNYIFEGFSPYATLRFFEFNDKGWNISENCIRDMYNFLEGLRRGSLWAVKLYDATSYYGGGALSGAANVRIHNPNICRSLLHQYKDQVQYTSWSFLANETIVPFAVQVIVGHYLLEIVYEGGFKFEKIEQLICFPSSCIADDLQQILDVYLFQSNHVVRNSTYLWHRVLSDVYSIRNDTDSYILITFVCSSFFVYALFFVLRSYHSIISNSDSNTDPFGNNFGFVVDYKNSLLRNMKRFARKTTTNTGTVDIKFGVNMPQISTKRRSYKLDEILNAISPHNVLYNAFVGEITPQTLLYVVFTLLIIYEYLDTQIKALSSNMEPKNGKESPTVPALQYASFLIDIYFFVNGSKLAAEFLQKFPSEKYQVSQQMFFVLKLTLQKALSVTPSFAFCTFAEHLLDKHFYNNIALEIPSLDYKTCNKKLSNVLYVDTFYALEQRCMPWTWFLSLEMLFFIVASLVLLLAEIHSAYATIIGVATFMISIFASVVWESDPITSAEFSLGTFMQKELAEFNLVYDNICLRIFPYIMGICVGYILQRTQSSLKMNLVVLICGWLAYMLMAGLFVFGYKYGYEKLLPHVAYGRWCQATLFTISHAMWSLMLLWTTLTAENYQTWRPLSFLLDGKFLYVLERLSPVCLLVGPIVIRLLVFTADTPIYNSVGQTFSIFVGCLLVIYLSALLLHVLFDGPLSALLQEAVLT</sequence>
<dbReference type="InterPro" id="IPR006621">
    <property type="entry name" value="Nose-resist-to-fluoxetine_N"/>
</dbReference>
<feature type="transmembrane region" description="Helical" evidence="1">
    <location>
        <begin position="544"/>
        <end position="565"/>
    </location>
</feature>
<organism evidence="4 5">
    <name type="scientific">Bactrocera dorsalis</name>
    <name type="common">Oriental fruit fly</name>
    <name type="synonym">Dacus dorsalis</name>
    <dbReference type="NCBI Taxonomy" id="27457"/>
    <lineage>
        <taxon>Eukaryota</taxon>
        <taxon>Metazoa</taxon>
        <taxon>Ecdysozoa</taxon>
        <taxon>Arthropoda</taxon>
        <taxon>Hexapoda</taxon>
        <taxon>Insecta</taxon>
        <taxon>Pterygota</taxon>
        <taxon>Neoptera</taxon>
        <taxon>Endopterygota</taxon>
        <taxon>Diptera</taxon>
        <taxon>Brachycera</taxon>
        <taxon>Muscomorpha</taxon>
        <taxon>Tephritoidea</taxon>
        <taxon>Tephritidae</taxon>
        <taxon>Bactrocera</taxon>
        <taxon>Bactrocera</taxon>
    </lineage>
</organism>